<evidence type="ECO:0000256" key="1">
    <source>
        <dbReference type="SAM" id="SignalP"/>
    </source>
</evidence>
<evidence type="ECO:0000313" key="4">
    <source>
        <dbReference type="WBParaSite" id="HPBE_0000226801-mRNA-1"/>
    </source>
</evidence>
<reference evidence="4" key="2">
    <citation type="submission" date="2019-09" db="UniProtKB">
        <authorList>
            <consortium name="WormBaseParasite"/>
        </authorList>
    </citation>
    <scope>IDENTIFICATION</scope>
</reference>
<evidence type="ECO:0000313" key="2">
    <source>
        <dbReference type="EMBL" id="VDO24066.1"/>
    </source>
</evidence>
<reference evidence="2 3" key="1">
    <citation type="submission" date="2018-11" db="EMBL/GenBank/DDBJ databases">
        <authorList>
            <consortium name="Pathogen Informatics"/>
        </authorList>
    </citation>
    <scope>NUCLEOTIDE SEQUENCE [LARGE SCALE GENOMIC DNA]</scope>
</reference>
<organism evidence="3 4">
    <name type="scientific">Heligmosomoides polygyrus</name>
    <name type="common">Parasitic roundworm</name>
    <dbReference type="NCBI Taxonomy" id="6339"/>
    <lineage>
        <taxon>Eukaryota</taxon>
        <taxon>Metazoa</taxon>
        <taxon>Ecdysozoa</taxon>
        <taxon>Nematoda</taxon>
        <taxon>Chromadorea</taxon>
        <taxon>Rhabditida</taxon>
        <taxon>Rhabditina</taxon>
        <taxon>Rhabditomorpha</taxon>
        <taxon>Strongyloidea</taxon>
        <taxon>Heligmosomidae</taxon>
        <taxon>Heligmosomoides</taxon>
    </lineage>
</organism>
<sequence length="59" mass="6686">MRIWTILLLLAIVCSGVVEGGLGKSLKKIGRKIDKGFRKIRDRAGVSLILCWRTTQFRN</sequence>
<name>A0A183F7X6_HELPZ</name>
<evidence type="ECO:0000313" key="3">
    <source>
        <dbReference type="Proteomes" id="UP000050761"/>
    </source>
</evidence>
<gene>
    <name evidence="2" type="ORF">HPBE_LOCUS2269</name>
</gene>
<keyword evidence="3" id="KW-1185">Reference proteome</keyword>
<dbReference type="AlphaFoldDB" id="A0A183F7X6"/>
<dbReference type="Proteomes" id="UP000050761">
    <property type="component" value="Unassembled WGS sequence"/>
</dbReference>
<accession>A0A183F7X6</accession>
<proteinExistence type="predicted"/>
<accession>A0A3P7TQQ8</accession>
<keyword evidence="1" id="KW-0732">Signal</keyword>
<dbReference type="WBParaSite" id="HPBE_0000226801-mRNA-1">
    <property type="protein sequence ID" value="HPBE_0000226801-mRNA-1"/>
    <property type="gene ID" value="HPBE_0000226801"/>
</dbReference>
<dbReference type="EMBL" id="UZAH01003206">
    <property type="protein sequence ID" value="VDO24066.1"/>
    <property type="molecule type" value="Genomic_DNA"/>
</dbReference>
<protein>
    <submittedName>
        <fullName evidence="4">Antimicrobial peptide</fullName>
    </submittedName>
</protein>
<feature type="signal peptide" evidence="1">
    <location>
        <begin position="1"/>
        <end position="20"/>
    </location>
</feature>
<feature type="chain" id="PRO_5044551298" evidence="1">
    <location>
        <begin position="21"/>
        <end position="59"/>
    </location>
</feature>